<dbReference type="GO" id="GO:0016787">
    <property type="term" value="F:hydrolase activity"/>
    <property type="evidence" value="ECO:0007669"/>
    <property type="project" value="UniProtKB-UniRule"/>
</dbReference>
<accession>A0A8J3Z7Y8</accession>
<keyword evidence="1 5" id="KW-0547">Nucleotide-binding</keyword>
<dbReference type="InterPro" id="IPR013986">
    <property type="entry name" value="DExx_box_DNA_helicase_dom_sf"/>
</dbReference>
<evidence type="ECO:0000313" key="8">
    <source>
        <dbReference type="Proteomes" id="UP000612585"/>
    </source>
</evidence>
<dbReference type="InterPro" id="IPR027417">
    <property type="entry name" value="P-loop_NTPase"/>
</dbReference>
<dbReference type="GO" id="GO:0003678">
    <property type="term" value="F:DNA helicase activity"/>
    <property type="evidence" value="ECO:0007669"/>
    <property type="project" value="InterPro"/>
</dbReference>
<dbReference type="InterPro" id="IPR000212">
    <property type="entry name" value="DNA_helicase_UvrD/REP"/>
</dbReference>
<evidence type="ECO:0000259" key="6">
    <source>
        <dbReference type="PROSITE" id="PS51198"/>
    </source>
</evidence>
<dbReference type="Gene3D" id="1.10.10.160">
    <property type="match status" value="1"/>
</dbReference>
<evidence type="ECO:0000256" key="2">
    <source>
        <dbReference type="ARBA" id="ARBA00022801"/>
    </source>
</evidence>
<dbReference type="Gene3D" id="3.40.50.300">
    <property type="entry name" value="P-loop containing nucleotide triphosphate hydrolases"/>
    <property type="match status" value="2"/>
</dbReference>
<feature type="domain" description="UvrD-like helicase ATP-binding" evidence="6">
    <location>
        <begin position="16"/>
        <end position="308"/>
    </location>
</feature>
<evidence type="ECO:0000256" key="1">
    <source>
        <dbReference type="ARBA" id="ARBA00022741"/>
    </source>
</evidence>
<reference evidence="7" key="1">
    <citation type="submission" date="2021-01" db="EMBL/GenBank/DDBJ databases">
        <title>Whole genome shotgun sequence of Virgisporangium aurantiacum NBRC 16421.</title>
        <authorList>
            <person name="Komaki H."/>
            <person name="Tamura T."/>
        </authorList>
    </citation>
    <scope>NUCLEOTIDE SEQUENCE</scope>
    <source>
        <strain evidence="7">NBRC 16421</strain>
    </source>
</reference>
<evidence type="ECO:0000313" key="7">
    <source>
        <dbReference type="EMBL" id="GIJ59119.1"/>
    </source>
</evidence>
<dbReference type="AlphaFoldDB" id="A0A8J3Z7Y8"/>
<dbReference type="PROSITE" id="PS51198">
    <property type="entry name" value="UVRD_HELICASE_ATP_BIND"/>
    <property type="match status" value="1"/>
</dbReference>
<keyword evidence="4 5" id="KW-0067">ATP-binding</keyword>
<dbReference type="GO" id="GO:0005524">
    <property type="term" value="F:ATP binding"/>
    <property type="evidence" value="ECO:0007669"/>
    <property type="project" value="UniProtKB-UniRule"/>
</dbReference>
<dbReference type="PANTHER" id="PTHR11070">
    <property type="entry name" value="UVRD / RECB / PCRA DNA HELICASE FAMILY MEMBER"/>
    <property type="match status" value="1"/>
</dbReference>
<name>A0A8J3Z7Y8_9ACTN</name>
<dbReference type="Pfam" id="PF00580">
    <property type="entry name" value="UvrD-helicase"/>
    <property type="match status" value="1"/>
</dbReference>
<evidence type="ECO:0000256" key="4">
    <source>
        <dbReference type="ARBA" id="ARBA00022840"/>
    </source>
</evidence>
<evidence type="ECO:0000256" key="5">
    <source>
        <dbReference type="PROSITE-ProRule" id="PRU00560"/>
    </source>
</evidence>
<dbReference type="InterPro" id="IPR014016">
    <property type="entry name" value="UvrD-like_ATP-bd"/>
</dbReference>
<dbReference type="Proteomes" id="UP000612585">
    <property type="component" value="Unassembled WGS sequence"/>
</dbReference>
<comment type="caution">
    <text evidence="7">The sequence shown here is derived from an EMBL/GenBank/DDBJ whole genome shotgun (WGS) entry which is preliminary data.</text>
</comment>
<keyword evidence="3 5" id="KW-0347">Helicase</keyword>
<dbReference type="SUPFAM" id="SSF52540">
    <property type="entry name" value="P-loop containing nucleoside triphosphate hydrolases"/>
    <property type="match status" value="1"/>
</dbReference>
<dbReference type="GO" id="GO:0003677">
    <property type="term" value="F:DNA binding"/>
    <property type="evidence" value="ECO:0007669"/>
    <property type="project" value="InterPro"/>
</dbReference>
<organism evidence="7 8">
    <name type="scientific">Virgisporangium aurantiacum</name>
    <dbReference type="NCBI Taxonomy" id="175570"/>
    <lineage>
        <taxon>Bacteria</taxon>
        <taxon>Bacillati</taxon>
        <taxon>Actinomycetota</taxon>
        <taxon>Actinomycetes</taxon>
        <taxon>Micromonosporales</taxon>
        <taxon>Micromonosporaceae</taxon>
        <taxon>Virgisporangium</taxon>
    </lineage>
</organism>
<proteinExistence type="predicted"/>
<sequence length="623" mass="67685">MTPQIDTDLAGLQRHRQAAIAQQASVVAAMAPRIVIACPGAGKTRAIVERHCASPKGQPTGRAVASFTKVAAAEIRRRAHQLGRSDLLEHPHAITTLDGFFWRFLVRPFLPRPTNSNPRPFRRLESWRDAPRELRQFTYLPDPGNPKARYAFDLAEFQFRYVAGGQAPVATLTGLERVERGRKQLTDDQIAAVCQLAAKRRTTLANDEHMFTGEETRRAAYNFLTTYADRLADTLAQRFHELVVDEAQDCSDTDVELLLRVSALGLPLLVIADPDQAIYGFRTQGPPAITRLLATADVIHLRGNWRSSSVICGLAATMRAEPDRRVADTALADHHCIGLPVHLIAHANGAEIAVFHALATTAQIPPAQRLILAHASATLPGMRSGSRRPPPNPSLALVWAVGILRQASADQRTRVLAEQTLQTAILRHWLPDADRAASVDLHDNHGVDRWHLRRLAARALQELPDTSTPMAAWCSAAREVLDILPPAPTVGTPLGIKLTTPSGGGNRAAGTLAGLTKASSEGAECRTDTVHQVKGEEADAVLVLLPDDERTVRLLSHWTASHPSGPATPSGRDSEDAAEALRVLYVAVTRAKRLVALALPEQHIPAVNQHLGTFGVHVETTKS</sequence>
<gene>
    <name evidence="7" type="ORF">Vau01_066350</name>
</gene>
<evidence type="ECO:0000256" key="3">
    <source>
        <dbReference type="ARBA" id="ARBA00022806"/>
    </source>
</evidence>
<dbReference type="EMBL" id="BOPG01000044">
    <property type="protein sequence ID" value="GIJ59119.1"/>
    <property type="molecule type" value="Genomic_DNA"/>
</dbReference>
<keyword evidence="8" id="KW-1185">Reference proteome</keyword>
<feature type="binding site" evidence="5">
    <location>
        <begin position="37"/>
        <end position="44"/>
    </location>
    <ligand>
        <name>ATP</name>
        <dbReference type="ChEBI" id="CHEBI:30616"/>
    </ligand>
</feature>
<dbReference type="RefSeq" id="WP_204000806.1">
    <property type="nucleotide sequence ID" value="NZ_BOPG01000044.1"/>
</dbReference>
<protein>
    <recommendedName>
        <fullName evidence="6">UvrD-like helicase ATP-binding domain-containing protein</fullName>
    </recommendedName>
</protein>
<keyword evidence="2 5" id="KW-0378">Hydrolase</keyword>